<feature type="chain" id="PRO_5036742495" evidence="1">
    <location>
        <begin position="20"/>
        <end position="123"/>
    </location>
</feature>
<proteinExistence type="predicted"/>
<keyword evidence="3" id="KW-1185">Reference proteome</keyword>
<protein>
    <submittedName>
        <fullName evidence="2">Uncharacterized protein</fullName>
    </submittedName>
</protein>
<feature type="signal peptide" evidence="1">
    <location>
        <begin position="1"/>
        <end position="19"/>
    </location>
</feature>
<evidence type="ECO:0000256" key="1">
    <source>
        <dbReference type="SAM" id="SignalP"/>
    </source>
</evidence>
<organism evidence="2 3">
    <name type="scientific">Actibacterium pelagium</name>
    <dbReference type="NCBI Taxonomy" id="2029103"/>
    <lineage>
        <taxon>Bacteria</taxon>
        <taxon>Pseudomonadati</taxon>
        <taxon>Pseudomonadota</taxon>
        <taxon>Alphaproteobacteria</taxon>
        <taxon>Rhodobacterales</taxon>
        <taxon>Roseobacteraceae</taxon>
        <taxon>Actibacterium</taxon>
    </lineage>
</organism>
<sequence>MKNSIAAILVCLAAFPALAEPTYLNCKLRFAAEGEERGEEGNYKLAVDAESHSLSPNPEGPSATWLPYLEVEGHLVAHGVDDGDVISIVLNVGDGRLSGYFNDISIGLSHELVSGYCTRPIFD</sequence>
<dbReference type="Proteomes" id="UP000606730">
    <property type="component" value="Unassembled WGS sequence"/>
</dbReference>
<keyword evidence="1" id="KW-0732">Signal</keyword>
<accession>A0A917ABX0</accession>
<evidence type="ECO:0000313" key="3">
    <source>
        <dbReference type="Proteomes" id="UP000606730"/>
    </source>
</evidence>
<name>A0A917ABX0_9RHOB</name>
<reference evidence="2" key="2">
    <citation type="submission" date="2020-09" db="EMBL/GenBank/DDBJ databases">
        <authorList>
            <person name="Sun Q."/>
            <person name="Zhou Y."/>
        </authorList>
    </citation>
    <scope>NUCLEOTIDE SEQUENCE</scope>
    <source>
        <strain evidence="2">CGMCC 1.16012</strain>
    </source>
</reference>
<evidence type="ECO:0000313" key="2">
    <source>
        <dbReference type="EMBL" id="GGE41386.1"/>
    </source>
</evidence>
<gene>
    <name evidence="2" type="ORF">GCM10011517_06230</name>
</gene>
<dbReference type="RefSeq" id="WP_143226578.1">
    <property type="nucleotide sequence ID" value="NZ_BMKN01000001.1"/>
</dbReference>
<comment type="caution">
    <text evidence="2">The sequence shown here is derived from an EMBL/GenBank/DDBJ whole genome shotgun (WGS) entry which is preliminary data.</text>
</comment>
<reference evidence="2" key="1">
    <citation type="journal article" date="2014" name="Int. J. Syst. Evol. Microbiol.">
        <title>Complete genome sequence of Corynebacterium casei LMG S-19264T (=DSM 44701T), isolated from a smear-ripened cheese.</title>
        <authorList>
            <consortium name="US DOE Joint Genome Institute (JGI-PGF)"/>
            <person name="Walter F."/>
            <person name="Albersmeier A."/>
            <person name="Kalinowski J."/>
            <person name="Ruckert C."/>
        </authorList>
    </citation>
    <scope>NUCLEOTIDE SEQUENCE</scope>
    <source>
        <strain evidence="2">CGMCC 1.16012</strain>
    </source>
</reference>
<dbReference type="EMBL" id="BMKN01000001">
    <property type="protein sequence ID" value="GGE41386.1"/>
    <property type="molecule type" value="Genomic_DNA"/>
</dbReference>
<dbReference type="AlphaFoldDB" id="A0A917ABX0"/>